<protein>
    <submittedName>
        <fullName evidence="2">Uncharacterized protein</fullName>
    </submittedName>
</protein>
<evidence type="ECO:0000313" key="2">
    <source>
        <dbReference type="EMBL" id="ACM32686.1"/>
    </source>
</evidence>
<sequence>MKRHFRPGSRAYAAFVVTVVLAFAASVMTLVPHQTTQVADSQVHSQLEQLVPAGVFD</sequence>
<keyword evidence="1" id="KW-1133">Transmembrane helix</keyword>
<accession>A0A9J9QE06</accession>
<dbReference type="EMBL" id="CP001392">
    <property type="protein sequence ID" value="ACM32686.1"/>
    <property type="molecule type" value="Genomic_DNA"/>
</dbReference>
<dbReference type="RefSeq" id="WP_011805784.1">
    <property type="nucleotide sequence ID" value="NC_011992.1"/>
</dbReference>
<dbReference type="GeneID" id="84684273"/>
<keyword evidence="3" id="KW-1185">Reference proteome</keyword>
<keyword evidence="1" id="KW-0812">Transmembrane</keyword>
<organism evidence="2 3">
    <name type="scientific">Acidovorax ebreus (strain TPSY)</name>
    <name type="common">Diaphorobacter sp. (strain TPSY)</name>
    <dbReference type="NCBI Taxonomy" id="535289"/>
    <lineage>
        <taxon>Bacteria</taxon>
        <taxon>Pseudomonadati</taxon>
        <taxon>Pseudomonadota</taxon>
        <taxon>Betaproteobacteria</taxon>
        <taxon>Burkholderiales</taxon>
        <taxon>Comamonadaceae</taxon>
        <taxon>Diaphorobacter</taxon>
    </lineage>
</organism>
<dbReference type="AlphaFoldDB" id="A0A9J9QE06"/>
<gene>
    <name evidence="2" type="ordered locus">Dtpsy_1219</name>
</gene>
<proteinExistence type="predicted"/>
<name>A0A9J9QE06_ACIET</name>
<feature type="transmembrane region" description="Helical" evidence="1">
    <location>
        <begin position="12"/>
        <end position="31"/>
    </location>
</feature>
<keyword evidence="1" id="KW-0472">Membrane</keyword>
<dbReference type="Proteomes" id="UP000000450">
    <property type="component" value="Chromosome"/>
</dbReference>
<dbReference type="KEGG" id="dia:Dtpsy_1219"/>
<evidence type="ECO:0000313" key="3">
    <source>
        <dbReference type="Proteomes" id="UP000000450"/>
    </source>
</evidence>
<evidence type="ECO:0000256" key="1">
    <source>
        <dbReference type="SAM" id="Phobius"/>
    </source>
</evidence>
<reference evidence="2 3" key="1">
    <citation type="journal article" date="2010" name="J. Bacteriol.">
        <title>Completed genome sequence of the anaerobic iron-oxidizing bacterium Acidovorax ebreus strain TPSY.</title>
        <authorList>
            <person name="Byrne-Bailey K.G."/>
            <person name="Weber K.A."/>
            <person name="Chair A.H."/>
            <person name="Bose S."/>
            <person name="Knox T."/>
            <person name="Spanbauer T.L."/>
            <person name="Chertkov O."/>
            <person name="Coates J.D."/>
        </authorList>
    </citation>
    <scope>NUCLEOTIDE SEQUENCE [LARGE SCALE GENOMIC DNA]</scope>
    <source>
        <strain evidence="2 3">TPSY</strain>
    </source>
</reference>